<sequence>MQRSPLFDRSSSPWAIKKLIQRQKSNIELDKRLKAEAEVLRKLKHPNIVGFRAFAKDPDGRNVLAMEECTSCLGDMIEERNQPYAAKTIMKVSNDMAKALEYLHNEALLLHCDVKSYNVLIKGDFCICKLCDFGVCLPITEAGEVDWRKAGEEAEYIGTGAWCAPEILKFPQEISTKADVYAFGLVIWEMIALAPPIDEDFVNSLSESQIDTDLSSESLNLSNIEKPLRKRPSLPDIDLDVGYNIILEIFFCCTHDDKNKRPAAKDLVIILEKLRNDNCS</sequence>
<organism evidence="6 7">
    <name type="scientific">Rhamnusium bicolor</name>
    <dbReference type="NCBI Taxonomy" id="1586634"/>
    <lineage>
        <taxon>Eukaryota</taxon>
        <taxon>Metazoa</taxon>
        <taxon>Ecdysozoa</taxon>
        <taxon>Arthropoda</taxon>
        <taxon>Hexapoda</taxon>
        <taxon>Insecta</taxon>
        <taxon>Pterygota</taxon>
        <taxon>Neoptera</taxon>
        <taxon>Endopterygota</taxon>
        <taxon>Coleoptera</taxon>
        <taxon>Polyphaga</taxon>
        <taxon>Cucujiformia</taxon>
        <taxon>Chrysomeloidea</taxon>
        <taxon>Cerambycidae</taxon>
        <taxon>Lepturinae</taxon>
        <taxon>Rhagiini</taxon>
        <taxon>Rhamnusium</taxon>
    </lineage>
</organism>
<gene>
    <name evidence="6" type="ORF">NQ314_013067</name>
</gene>
<protein>
    <recommendedName>
        <fullName evidence="5">Protein kinase domain-containing protein</fullName>
    </recommendedName>
</protein>
<dbReference type="InterPro" id="IPR011009">
    <property type="entry name" value="Kinase-like_dom_sf"/>
</dbReference>
<dbReference type="GO" id="GO:0004674">
    <property type="term" value="F:protein serine/threonine kinase activity"/>
    <property type="evidence" value="ECO:0007669"/>
    <property type="project" value="TreeGrafter"/>
</dbReference>
<dbReference type="PROSITE" id="PS00108">
    <property type="entry name" value="PROTEIN_KINASE_ST"/>
    <property type="match status" value="1"/>
</dbReference>
<dbReference type="GO" id="GO:0005524">
    <property type="term" value="F:ATP binding"/>
    <property type="evidence" value="ECO:0007669"/>
    <property type="project" value="UniProtKB-KW"/>
</dbReference>
<reference evidence="6" key="1">
    <citation type="journal article" date="2023" name="Insect Mol. Biol.">
        <title>Genome sequencing provides insights into the evolution of gene families encoding plant cell wall-degrading enzymes in longhorned beetles.</title>
        <authorList>
            <person name="Shin N.R."/>
            <person name="Okamura Y."/>
            <person name="Kirsch R."/>
            <person name="Pauchet Y."/>
        </authorList>
    </citation>
    <scope>NUCLEOTIDE SEQUENCE</scope>
    <source>
        <strain evidence="6">RBIC_L_NR</strain>
    </source>
</reference>
<name>A0AAV8X926_9CUCU</name>
<dbReference type="SMART" id="SM00220">
    <property type="entry name" value="S_TKc"/>
    <property type="match status" value="1"/>
</dbReference>
<evidence type="ECO:0000313" key="6">
    <source>
        <dbReference type="EMBL" id="KAJ8934996.1"/>
    </source>
</evidence>
<evidence type="ECO:0000313" key="7">
    <source>
        <dbReference type="Proteomes" id="UP001162156"/>
    </source>
</evidence>
<dbReference type="SUPFAM" id="SSF56112">
    <property type="entry name" value="Protein kinase-like (PK-like)"/>
    <property type="match status" value="1"/>
</dbReference>
<keyword evidence="3" id="KW-0418">Kinase</keyword>
<proteinExistence type="predicted"/>
<keyword evidence="1" id="KW-0808">Transferase</keyword>
<dbReference type="Proteomes" id="UP001162156">
    <property type="component" value="Unassembled WGS sequence"/>
</dbReference>
<dbReference type="Gene3D" id="3.30.200.20">
    <property type="entry name" value="Phosphorylase Kinase, domain 1"/>
    <property type="match status" value="1"/>
</dbReference>
<comment type="caution">
    <text evidence="6">The sequence shown here is derived from an EMBL/GenBank/DDBJ whole genome shotgun (WGS) entry which is preliminary data.</text>
</comment>
<dbReference type="EMBL" id="JANEYF010003639">
    <property type="protein sequence ID" value="KAJ8934996.1"/>
    <property type="molecule type" value="Genomic_DNA"/>
</dbReference>
<keyword evidence="2" id="KW-0547">Nucleotide-binding</keyword>
<feature type="domain" description="Protein kinase" evidence="5">
    <location>
        <begin position="1"/>
        <end position="274"/>
    </location>
</feature>
<dbReference type="AlphaFoldDB" id="A0AAV8X926"/>
<dbReference type="InterPro" id="IPR051681">
    <property type="entry name" value="Ser/Thr_Kinases-Pseudokinases"/>
</dbReference>
<dbReference type="Pfam" id="PF00069">
    <property type="entry name" value="Pkinase"/>
    <property type="match status" value="1"/>
</dbReference>
<evidence type="ECO:0000256" key="3">
    <source>
        <dbReference type="ARBA" id="ARBA00022777"/>
    </source>
</evidence>
<keyword evidence="4" id="KW-0067">ATP-binding</keyword>
<dbReference type="PANTHER" id="PTHR44329:SF288">
    <property type="entry name" value="MITOGEN-ACTIVATED PROTEIN KINASE KINASE KINASE 20"/>
    <property type="match status" value="1"/>
</dbReference>
<keyword evidence="7" id="KW-1185">Reference proteome</keyword>
<accession>A0AAV8X926</accession>
<dbReference type="PIRSF" id="PIRSF000654">
    <property type="entry name" value="Integrin-linked_kinase"/>
    <property type="match status" value="1"/>
</dbReference>
<dbReference type="InterPro" id="IPR008271">
    <property type="entry name" value="Ser/Thr_kinase_AS"/>
</dbReference>
<evidence type="ECO:0000256" key="4">
    <source>
        <dbReference type="ARBA" id="ARBA00022840"/>
    </source>
</evidence>
<dbReference type="PROSITE" id="PS50011">
    <property type="entry name" value="PROTEIN_KINASE_DOM"/>
    <property type="match status" value="1"/>
</dbReference>
<evidence type="ECO:0000259" key="5">
    <source>
        <dbReference type="PROSITE" id="PS50011"/>
    </source>
</evidence>
<evidence type="ECO:0000256" key="1">
    <source>
        <dbReference type="ARBA" id="ARBA00022679"/>
    </source>
</evidence>
<dbReference type="Gene3D" id="1.10.510.10">
    <property type="entry name" value="Transferase(Phosphotransferase) domain 1"/>
    <property type="match status" value="1"/>
</dbReference>
<dbReference type="InterPro" id="IPR000719">
    <property type="entry name" value="Prot_kinase_dom"/>
</dbReference>
<evidence type="ECO:0000256" key="2">
    <source>
        <dbReference type="ARBA" id="ARBA00022741"/>
    </source>
</evidence>
<dbReference type="PANTHER" id="PTHR44329">
    <property type="entry name" value="SERINE/THREONINE-PROTEIN KINASE TNNI3K-RELATED"/>
    <property type="match status" value="1"/>
</dbReference>